<gene>
    <name evidence="1" type="ORF">M422DRAFT_259552</name>
</gene>
<dbReference type="EMBL" id="KN837165">
    <property type="protein sequence ID" value="KIJ37930.1"/>
    <property type="molecule type" value="Genomic_DNA"/>
</dbReference>
<dbReference type="OrthoDB" id="2744000at2759"/>
<protein>
    <submittedName>
        <fullName evidence="1">Uncharacterized protein</fullName>
    </submittedName>
</protein>
<proteinExistence type="predicted"/>
<sequence>MSIDHMFYNVEPALRLAIVKHEIKPEHIWKLDSQAKEQAKTKSYEIEENAQSSGVQSAVQVIFATGEYMRKLENITYKHDWDATLRYHFEFHSIRLAEMRMGDYSGWAVFNCNLGGQYLDGHLKPSTAAKSTSTSCNSQTCFAFQSGKCASPCAQG</sequence>
<accession>A0A0C9VJU8</accession>
<evidence type="ECO:0000313" key="2">
    <source>
        <dbReference type="Proteomes" id="UP000054279"/>
    </source>
</evidence>
<name>A0A0C9VJU8_SPHS4</name>
<dbReference type="Proteomes" id="UP000054279">
    <property type="component" value="Unassembled WGS sequence"/>
</dbReference>
<dbReference type="AlphaFoldDB" id="A0A0C9VJU8"/>
<keyword evidence="2" id="KW-1185">Reference proteome</keyword>
<dbReference type="HOGENOM" id="CLU_107229_0_0_1"/>
<organism evidence="1 2">
    <name type="scientific">Sphaerobolus stellatus (strain SS14)</name>
    <dbReference type="NCBI Taxonomy" id="990650"/>
    <lineage>
        <taxon>Eukaryota</taxon>
        <taxon>Fungi</taxon>
        <taxon>Dikarya</taxon>
        <taxon>Basidiomycota</taxon>
        <taxon>Agaricomycotina</taxon>
        <taxon>Agaricomycetes</taxon>
        <taxon>Phallomycetidae</taxon>
        <taxon>Geastrales</taxon>
        <taxon>Sphaerobolaceae</taxon>
        <taxon>Sphaerobolus</taxon>
    </lineage>
</organism>
<evidence type="ECO:0000313" key="1">
    <source>
        <dbReference type="EMBL" id="KIJ37930.1"/>
    </source>
</evidence>
<reference evidence="1 2" key="1">
    <citation type="submission" date="2014-06" db="EMBL/GenBank/DDBJ databases">
        <title>Evolutionary Origins and Diversification of the Mycorrhizal Mutualists.</title>
        <authorList>
            <consortium name="DOE Joint Genome Institute"/>
            <consortium name="Mycorrhizal Genomics Consortium"/>
            <person name="Kohler A."/>
            <person name="Kuo A."/>
            <person name="Nagy L.G."/>
            <person name="Floudas D."/>
            <person name="Copeland A."/>
            <person name="Barry K.W."/>
            <person name="Cichocki N."/>
            <person name="Veneault-Fourrey C."/>
            <person name="LaButti K."/>
            <person name="Lindquist E.A."/>
            <person name="Lipzen A."/>
            <person name="Lundell T."/>
            <person name="Morin E."/>
            <person name="Murat C."/>
            <person name="Riley R."/>
            <person name="Ohm R."/>
            <person name="Sun H."/>
            <person name="Tunlid A."/>
            <person name="Henrissat B."/>
            <person name="Grigoriev I.V."/>
            <person name="Hibbett D.S."/>
            <person name="Martin F."/>
        </authorList>
    </citation>
    <scope>NUCLEOTIDE SEQUENCE [LARGE SCALE GENOMIC DNA]</scope>
    <source>
        <strain evidence="1 2">SS14</strain>
    </source>
</reference>